<keyword evidence="1" id="KW-0472">Membrane</keyword>
<keyword evidence="2" id="KW-0732">Signal</keyword>
<evidence type="ECO:0000256" key="2">
    <source>
        <dbReference type="SAM" id="SignalP"/>
    </source>
</evidence>
<dbReference type="Proteomes" id="UP000249203">
    <property type="component" value="Unassembled WGS sequence"/>
</dbReference>
<evidence type="ECO:0000313" key="6">
    <source>
        <dbReference type="Proteomes" id="UP000287865"/>
    </source>
</evidence>
<feature type="signal peptide" evidence="2">
    <location>
        <begin position="1"/>
        <end position="24"/>
    </location>
</feature>
<evidence type="ECO:0000313" key="4">
    <source>
        <dbReference type="EMBL" id="RUO25077.1"/>
    </source>
</evidence>
<evidence type="ECO:0000313" key="5">
    <source>
        <dbReference type="Proteomes" id="UP000249203"/>
    </source>
</evidence>
<dbReference type="EMBL" id="QLMD01000004">
    <property type="protein sequence ID" value="RAJ98934.1"/>
    <property type="molecule type" value="Genomic_DNA"/>
</dbReference>
<protein>
    <submittedName>
        <fullName evidence="3">Uncharacterized protein DUF3466</fullName>
    </submittedName>
</protein>
<sequence length="582" mass="63098">MLKKYSVSVLAAAVAASVSVTANANDALEVVDLGTAPGAYVTFPGGMNELGEAVVVNRELWQQNIRYDLLTQEVFGELDFDNLTDAQYRSVRNLLNNPQGFAGNPEVQKLATQVSHIFDGSARFLLGFDELDAETNEFTDSVNVVANAINDAGFIVGSAGEAYQRRDTTDREGEPVRYFMRDSYPRAFVYREGEVTFLPSDPLEGEEVFQGGTGSAFAINQNNQIVGRAAVANSVNLNARLVICQTPPEEEGAASAANEELNVCVWRFWNTNEVLSVAQGSNRAPIFIEQAHLWQLNDDASVEAVRLGGFERLTTITNPEDEDDVTEQLIPLPSRALDINNQGIAVGTAQRVVDFTNANGQVFPNITVTSSVAFRDGDIIPLQQEFRAQTSEATAINDNNIAVGYSILPAGSASRSRAYWVDLNSDSPEMVYPTGFFNTSSWRPRAVNNQNVMVGQAEVTAEIAQQRRTVGFMYDIDSNAITDLNTLLPCNSGYRIVDAYDINDRGEILALATTSVAIPVDGEDDVAARLRAVRLQAGSGSACGEGAGEDVVERKGASVHPIVAGVMALFALLITRRRMKRA</sequence>
<reference evidence="4 6" key="1">
    <citation type="journal article" date="2018" name="Front. Microbiol.">
        <title>Genome-Based Analysis Reveals the Taxonomy and Diversity of the Family Idiomarinaceae.</title>
        <authorList>
            <person name="Liu Y."/>
            <person name="Lai Q."/>
            <person name="Shao Z."/>
        </authorList>
    </citation>
    <scope>NUCLEOTIDE SEQUENCE [LARGE SCALE GENOMIC DNA]</scope>
    <source>
        <strain evidence="4 6">CF12-14</strain>
    </source>
</reference>
<dbReference type="Pfam" id="PF11949">
    <property type="entry name" value="DUF3466"/>
    <property type="match status" value="1"/>
</dbReference>
<proteinExistence type="predicted"/>
<keyword evidence="6" id="KW-1185">Reference proteome</keyword>
<gene>
    <name evidence="3" type="ORF">B0I24_104137</name>
    <name evidence="4" type="ORF">CWE07_06255</name>
</gene>
<accession>A0A327X0X6</accession>
<evidence type="ECO:0000256" key="1">
    <source>
        <dbReference type="SAM" id="Phobius"/>
    </source>
</evidence>
<dbReference type="InterPro" id="IPR022562">
    <property type="entry name" value="DUF3466"/>
</dbReference>
<dbReference type="EMBL" id="PIPK01000004">
    <property type="protein sequence ID" value="RUO25077.1"/>
    <property type="molecule type" value="Genomic_DNA"/>
</dbReference>
<reference evidence="3 5" key="2">
    <citation type="submission" date="2018-06" db="EMBL/GenBank/DDBJ databases">
        <title>Genomic Encyclopedia of Type Strains, Phase III (KMG-III): the genomes of soil and plant-associated and newly described type strains.</title>
        <authorList>
            <person name="Whitman W."/>
        </authorList>
    </citation>
    <scope>NUCLEOTIDE SEQUENCE [LARGE SCALE GENOMIC DNA]</scope>
    <source>
        <strain evidence="3 5">CGMCC 1.15366</strain>
    </source>
</reference>
<keyword evidence="1" id="KW-1133">Transmembrane helix</keyword>
<name>A0A327X0X6_9GAMM</name>
<dbReference type="Proteomes" id="UP000287865">
    <property type="component" value="Unassembled WGS sequence"/>
</dbReference>
<feature type="chain" id="PRO_5016287621" evidence="2">
    <location>
        <begin position="25"/>
        <end position="582"/>
    </location>
</feature>
<dbReference type="OrthoDB" id="6219137at2"/>
<keyword evidence="1" id="KW-0812">Transmembrane</keyword>
<dbReference type="AlphaFoldDB" id="A0A327X0X6"/>
<dbReference type="RefSeq" id="WP_111569023.1">
    <property type="nucleotide sequence ID" value="NZ_PIPK01000004.1"/>
</dbReference>
<comment type="caution">
    <text evidence="3">The sequence shown here is derived from an EMBL/GenBank/DDBJ whole genome shotgun (WGS) entry which is preliminary data.</text>
</comment>
<feature type="transmembrane region" description="Helical" evidence="1">
    <location>
        <begin position="557"/>
        <end position="575"/>
    </location>
</feature>
<organism evidence="3 5">
    <name type="scientific">Aliidiomarina maris</name>
    <dbReference type="NCBI Taxonomy" id="531312"/>
    <lineage>
        <taxon>Bacteria</taxon>
        <taxon>Pseudomonadati</taxon>
        <taxon>Pseudomonadota</taxon>
        <taxon>Gammaproteobacteria</taxon>
        <taxon>Alteromonadales</taxon>
        <taxon>Idiomarinaceae</taxon>
        <taxon>Aliidiomarina</taxon>
    </lineage>
</organism>
<evidence type="ECO:0000313" key="3">
    <source>
        <dbReference type="EMBL" id="RAJ98934.1"/>
    </source>
</evidence>